<sequence length="149" mass="16326">MINAIALSQIRTQRGLSQRKFARLVGLNYQVIRRLELGGDDGNLTLREFARICMALDADPADLMNARKRSIFDGPPAATGPEEMDLSQARLLRRIQEGCDIRSSISSQDRQTILPQLMKLGLVQTSAGGRLHLSSESSLNLGHPEGLAS</sequence>
<accession>A0A542ZKU6</accession>
<dbReference type="SUPFAM" id="SSF47413">
    <property type="entry name" value="lambda repressor-like DNA-binding domains"/>
    <property type="match status" value="1"/>
</dbReference>
<comment type="caution">
    <text evidence="2">The sequence shown here is derived from an EMBL/GenBank/DDBJ whole genome shotgun (WGS) entry which is preliminary data.</text>
</comment>
<organism evidence="2 3">
    <name type="scientific">Oryzihumus leptocrescens</name>
    <dbReference type="NCBI Taxonomy" id="297536"/>
    <lineage>
        <taxon>Bacteria</taxon>
        <taxon>Bacillati</taxon>
        <taxon>Actinomycetota</taxon>
        <taxon>Actinomycetes</taxon>
        <taxon>Micrococcales</taxon>
        <taxon>Intrasporangiaceae</taxon>
        <taxon>Oryzihumus</taxon>
    </lineage>
</organism>
<protein>
    <submittedName>
        <fullName evidence="2">DNA-binding Xre family transcriptional regulator</fullName>
    </submittedName>
</protein>
<dbReference type="Pfam" id="PF01381">
    <property type="entry name" value="HTH_3"/>
    <property type="match status" value="1"/>
</dbReference>
<proteinExistence type="predicted"/>
<dbReference type="Proteomes" id="UP000319514">
    <property type="component" value="Unassembled WGS sequence"/>
</dbReference>
<dbReference type="SMART" id="SM00530">
    <property type="entry name" value="HTH_XRE"/>
    <property type="match status" value="1"/>
</dbReference>
<evidence type="ECO:0000313" key="2">
    <source>
        <dbReference type="EMBL" id="TQL60982.1"/>
    </source>
</evidence>
<dbReference type="RefSeq" id="WP_141788820.1">
    <property type="nucleotide sequence ID" value="NZ_BAAAKX010000007.1"/>
</dbReference>
<dbReference type="CDD" id="cd00093">
    <property type="entry name" value="HTH_XRE"/>
    <property type="match status" value="1"/>
</dbReference>
<name>A0A542ZKU6_9MICO</name>
<dbReference type="GO" id="GO:0003677">
    <property type="term" value="F:DNA binding"/>
    <property type="evidence" value="ECO:0007669"/>
    <property type="project" value="UniProtKB-KW"/>
</dbReference>
<dbReference type="Gene3D" id="1.10.260.40">
    <property type="entry name" value="lambda repressor-like DNA-binding domains"/>
    <property type="match status" value="1"/>
</dbReference>
<keyword evidence="2" id="KW-0238">DNA-binding</keyword>
<dbReference type="OrthoDB" id="4990661at2"/>
<gene>
    <name evidence="2" type="ORF">FB474_2385</name>
</gene>
<keyword evidence="3" id="KW-1185">Reference proteome</keyword>
<feature type="domain" description="HTH cro/C1-type" evidence="1">
    <location>
        <begin position="7"/>
        <end position="63"/>
    </location>
</feature>
<reference evidence="2 3" key="1">
    <citation type="submission" date="2019-06" db="EMBL/GenBank/DDBJ databases">
        <title>Sequencing the genomes of 1000 actinobacteria strains.</title>
        <authorList>
            <person name="Klenk H.-P."/>
        </authorList>
    </citation>
    <scope>NUCLEOTIDE SEQUENCE [LARGE SCALE GENOMIC DNA]</scope>
    <source>
        <strain evidence="2 3">DSM 18082</strain>
    </source>
</reference>
<evidence type="ECO:0000313" key="3">
    <source>
        <dbReference type="Proteomes" id="UP000319514"/>
    </source>
</evidence>
<dbReference type="PROSITE" id="PS50943">
    <property type="entry name" value="HTH_CROC1"/>
    <property type="match status" value="1"/>
</dbReference>
<dbReference type="EMBL" id="VFOQ01000001">
    <property type="protein sequence ID" value="TQL60982.1"/>
    <property type="molecule type" value="Genomic_DNA"/>
</dbReference>
<dbReference type="InterPro" id="IPR001387">
    <property type="entry name" value="Cro/C1-type_HTH"/>
</dbReference>
<dbReference type="InterPro" id="IPR010982">
    <property type="entry name" value="Lambda_DNA-bd_dom_sf"/>
</dbReference>
<evidence type="ECO:0000259" key="1">
    <source>
        <dbReference type="PROSITE" id="PS50943"/>
    </source>
</evidence>
<dbReference type="AlphaFoldDB" id="A0A542ZKU6"/>